<evidence type="ECO:0000256" key="6">
    <source>
        <dbReference type="ARBA" id="ARBA00022553"/>
    </source>
</evidence>
<dbReference type="EC" id="5.4.2.3" evidence="5"/>
<keyword evidence="14" id="KW-1185">Reference proteome</keyword>
<evidence type="ECO:0000256" key="9">
    <source>
        <dbReference type="ARBA" id="ARBA00023235"/>
    </source>
</evidence>
<dbReference type="InterPro" id="IPR041569">
    <property type="entry name" value="AAA_lid_3"/>
</dbReference>
<feature type="domain" description="AAA+ ATPase" evidence="12">
    <location>
        <begin position="116"/>
        <end position="256"/>
    </location>
</feature>
<dbReference type="InterPro" id="IPR036900">
    <property type="entry name" value="A-D-PHexomutase_C_sf"/>
</dbReference>
<dbReference type="FunFam" id="3.30.310.50:FF:000003">
    <property type="entry name" value="Phosphoacetylglucosamine mutase"/>
    <property type="match status" value="1"/>
</dbReference>
<dbReference type="AlphaFoldDB" id="A0A0V1LEP9"/>
<dbReference type="Pfam" id="PF02878">
    <property type="entry name" value="PGM_PMM_I"/>
    <property type="match status" value="2"/>
</dbReference>
<evidence type="ECO:0000256" key="11">
    <source>
        <dbReference type="ARBA" id="ARBA00032065"/>
    </source>
</evidence>
<dbReference type="Pfam" id="PF00408">
    <property type="entry name" value="PGM_PMM_IV"/>
    <property type="match status" value="1"/>
</dbReference>
<dbReference type="PROSITE" id="PS00674">
    <property type="entry name" value="AAA"/>
    <property type="match status" value="1"/>
</dbReference>
<keyword evidence="9" id="KW-0413">Isomerase</keyword>
<evidence type="ECO:0000259" key="12">
    <source>
        <dbReference type="SMART" id="SM00382"/>
    </source>
</evidence>
<dbReference type="InterPro" id="IPR016657">
    <property type="entry name" value="PAGM"/>
</dbReference>
<dbReference type="SUPFAM" id="SSF55957">
    <property type="entry name" value="Phosphoglucomutase, C-terminal domain"/>
    <property type="match status" value="1"/>
</dbReference>
<dbReference type="GO" id="GO:0005524">
    <property type="term" value="F:ATP binding"/>
    <property type="evidence" value="ECO:0007669"/>
    <property type="project" value="InterPro"/>
</dbReference>
<dbReference type="Gene3D" id="3.40.50.300">
    <property type="entry name" value="P-loop containing nucleotide triphosphate hydrolases"/>
    <property type="match status" value="1"/>
</dbReference>
<reference evidence="13 14" key="1">
    <citation type="submission" date="2015-05" db="EMBL/GenBank/DDBJ databases">
        <title>Evolution of Trichinella species and genotypes.</title>
        <authorList>
            <person name="Korhonen P.K."/>
            <person name="Edoardo P."/>
            <person name="Giuseppe L.R."/>
            <person name="Gasser R.B."/>
        </authorList>
    </citation>
    <scope>NUCLEOTIDE SEQUENCE [LARGE SCALE GENOMIC DNA]</scope>
    <source>
        <strain evidence="13">ISS10</strain>
    </source>
</reference>
<dbReference type="SUPFAM" id="SSF53738">
    <property type="entry name" value="Phosphoglucomutase, first 3 domains"/>
    <property type="match status" value="3"/>
</dbReference>
<comment type="similarity">
    <text evidence="4">Belongs to the phosphohexose mutase family.</text>
</comment>
<keyword evidence="6" id="KW-0597">Phosphoprotein</keyword>
<dbReference type="InterPro" id="IPR003959">
    <property type="entry name" value="ATPase_AAA_core"/>
</dbReference>
<dbReference type="SMART" id="SM00382">
    <property type="entry name" value="AAA"/>
    <property type="match status" value="1"/>
</dbReference>
<dbReference type="InterPro" id="IPR003960">
    <property type="entry name" value="ATPase_AAA_CS"/>
</dbReference>
<dbReference type="InterPro" id="IPR003593">
    <property type="entry name" value="AAA+_ATPase"/>
</dbReference>
<gene>
    <name evidence="13" type="primary">Pgm3</name>
    <name evidence="13" type="ORF">T02_14538</name>
</gene>
<dbReference type="InterPro" id="IPR005844">
    <property type="entry name" value="A-D-PHexomutase_a/b/a-I"/>
</dbReference>
<evidence type="ECO:0000256" key="2">
    <source>
        <dbReference type="ARBA" id="ARBA00001946"/>
    </source>
</evidence>
<dbReference type="InterPro" id="IPR016055">
    <property type="entry name" value="A-D-PHexomutase_a/b/a-I/II/III"/>
</dbReference>
<dbReference type="PANTHER" id="PTHR45955">
    <property type="entry name" value="PHOSPHOACETYLGLUCOSAMINE MUTASE"/>
    <property type="match status" value="1"/>
</dbReference>
<dbReference type="GO" id="GO:0016887">
    <property type="term" value="F:ATP hydrolysis activity"/>
    <property type="evidence" value="ECO:0007669"/>
    <property type="project" value="InterPro"/>
</dbReference>
<dbReference type="Pfam" id="PF17862">
    <property type="entry name" value="AAA_lid_3"/>
    <property type="match status" value="1"/>
</dbReference>
<proteinExistence type="inferred from homology"/>
<evidence type="ECO:0000256" key="3">
    <source>
        <dbReference type="ARBA" id="ARBA00004865"/>
    </source>
</evidence>
<name>A0A0V1LEP9_9BILA</name>
<dbReference type="GO" id="GO:0000287">
    <property type="term" value="F:magnesium ion binding"/>
    <property type="evidence" value="ECO:0007669"/>
    <property type="project" value="InterPro"/>
</dbReference>
<dbReference type="InterPro" id="IPR016066">
    <property type="entry name" value="A-D-PHexomutase_CS"/>
</dbReference>
<dbReference type="FunFam" id="3.40.120.10:FF:000013">
    <property type="entry name" value="Phosphoacetylglucosamine mutase"/>
    <property type="match status" value="1"/>
</dbReference>
<evidence type="ECO:0000256" key="5">
    <source>
        <dbReference type="ARBA" id="ARBA00012731"/>
    </source>
</evidence>
<evidence type="ECO:0000256" key="8">
    <source>
        <dbReference type="ARBA" id="ARBA00022842"/>
    </source>
</evidence>
<dbReference type="Pfam" id="PF00004">
    <property type="entry name" value="AAA"/>
    <property type="match status" value="1"/>
</dbReference>
<dbReference type="InterPro" id="IPR027417">
    <property type="entry name" value="P-loop_NTPase"/>
</dbReference>
<comment type="cofactor">
    <cofactor evidence="2">
        <name>Mg(2+)</name>
        <dbReference type="ChEBI" id="CHEBI:18420"/>
    </cofactor>
</comment>
<dbReference type="SUPFAM" id="SSF52540">
    <property type="entry name" value="P-loop containing nucleoside triphosphate hydrolases"/>
    <property type="match status" value="1"/>
</dbReference>
<dbReference type="UniPathway" id="UPA00113">
    <property type="reaction ID" value="UER00530"/>
</dbReference>
<accession>A0A0V1LEP9</accession>
<dbReference type="GO" id="GO:0006048">
    <property type="term" value="P:UDP-N-acetylglucosamine biosynthetic process"/>
    <property type="evidence" value="ECO:0007669"/>
    <property type="project" value="UniProtKB-UniPathway"/>
</dbReference>
<comment type="catalytic activity">
    <reaction evidence="1">
        <text>N-acetyl-alpha-D-glucosamine 1-phosphate = N-acetyl-D-glucosamine 6-phosphate</text>
        <dbReference type="Rhea" id="RHEA:23804"/>
        <dbReference type="ChEBI" id="CHEBI:57513"/>
        <dbReference type="ChEBI" id="CHEBI:57776"/>
        <dbReference type="EC" id="5.4.2.3"/>
    </reaction>
</comment>
<dbReference type="GO" id="GO:0004610">
    <property type="term" value="F:phosphoacetylglucosamine mutase activity"/>
    <property type="evidence" value="ECO:0007669"/>
    <property type="project" value="UniProtKB-EC"/>
</dbReference>
<dbReference type="STRING" id="6335.A0A0V1LEP9"/>
<comment type="caution">
    <text evidence="13">The sequence shown here is derived from an EMBL/GenBank/DDBJ whole genome shotgun (WGS) entry which is preliminary data.</text>
</comment>
<evidence type="ECO:0000256" key="1">
    <source>
        <dbReference type="ARBA" id="ARBA00000558"/>
    </source>
</evidence>
<keyword evidence="7" id="KW-0479">Metal-binding</keyword>
<dbReference type="InterPro" id="IPR049023">
    <property type="entry name" value="AMG1_II"/>
</dbReference>
<dbReference type="InterPro" id="IPR049022">
    <property type="entry name" value="AMG1_III"/>
</dbReference>
<dbReference type="Gene3D" id="3.30.310.50">
    <property type="entry name" value="Alpha-D-phosphohexomutase, C-terminal domain"/>
    <property type="match status" value="1"/>
</dbReference>
<dbReference type="PROSITE" id="PS00710">
    <property type="entry name" value="PGM_PMM"/>
    <property type="match status" value="1"/>
</dbReference>
<evidence type="ECO:0000256" key="4">
    <source>
        <dbReference type="ARBA" id="ARBA00010231"/>
    </source>
</evidence>
<keyword evidence="8" id="KW-0460">Magnesium</keyword>
<dbReference type="Proteomes" id="UP000054721">
    <property type="component" value="Unassembled WGS sequence"/>
</dbReference>
<dbReference type="OrthoDB" id="1928at2759"/>
<dbReference type="Pfam" id="PF21404">
    <property type="entry name" value="AMG1_III"/>
    <property type="match status" value="1"/>
</dbReference>
<evidence type="ECO:0000313" key="14">
    <source>
        <dbReference type="Proteomes" id="UP000054721"/>
    </source>
</evidence>
<comment type="pathway">
    <text evidence="3">Nucleotide-sugar biosynthesis; UDP-N-acetyl-alpha-D-glucosamine biosynthesis; N-acetyl-alpha-D-glucosamine 1-phosphate from alpha-D-glucosamine 6-phosphate (route I): step 2/2.</text>
</comment>
<evidence type="ECO:0000313" key="13">
    <source>
        <dbReference type="EMBL" id="KRZ57968.1"/>
    </source>
</evidence>
<dbReference type="Pfam" id="PF21405">
    <property type="entry name" value="AMG1_II"/>
    <property type="match status" value="1"/>
</dbReference>
<protein>
    <recommendedName>
        <fullName evidence="5">phosphoacetylglucosamine mutase</fullName>
        <ecNumber evidence="5">5.4.2.3</ecNumber>
    </recommendedName>
    <alternativeName>
        <fullName evidence="11">Acetylglucosamine phosphomutase</fullName>
    </alternativeName>
    <alternativeName>
        <fullName evidence="10">N-acetylglucosamine-phosphate mutase</fullName>
    </alternativeName>
</protein>
<evidence type="ECO:0000256" key="7">
    <source>
        <dbReference type="ARBA" id="ARBA00022723"/>
    </source>
</evidence>
<dbReference type="GO" id="GO:0005975">
    <property type="term" value="P:carbohydrate metabolic process"/>
    <property type="evidence" value="ECO:0007669"/>
    <property type="project" value="InterPro"/>
</dbReference>
<dbReference type="PANTHER" id="PTHR45955:SF1">
    <property type="entry name" value="PHOSPHOACETYLGLUCOSAMINE MUTASE"/>
    <property type="match status" value="1"/>
</dbReference>
<dbReference type="Gene3D" id="3.40.120.10">
    <property type="entry name" value="Alpha-D-Glucose-1,6-Bisphosphate, subunit A, domain 3"/>
    <property type="match status" value="3"/>
</dbReference>
<organism evidence="13 14">
    <name type="scientific">Trichinella nativa</name>
    <dbReference type="NCBI Taxonomy" id="6335"/>
    <lineage>
        <taxon>Eukaryota</taxon>
        <taxon>Metazoa</taxon>
        <taxon>Ecdysozoa</taxon>
        <taxon>Nematoda</taxon>
        <taxon>Enoplea</taxon>
        <taxon>Dorylaimia</taxon>
        <taxon>Trichinellida</taxon>
        <taxon>Trichinellidae</taxon>
        <taxon>Trichinella</taxon>
    </lineage>
</organism>
<dbReference type="CDD" id="cd03086">
    <property type="entry name" value="PGM3"/>
    <property type="match status" value="1"/>
</dbReference>
<evidence type="ECO:0000256" key="10">
    <source>
        <dbReference type="ARBA" id="ARBA00031926"/>
    </source>
</evidence>
<dbReference type="Gene3D" id="1.10.8.60">
    <property type="match status" value="1"/>
</dbReference>
<dbReference type="EMBL" id="JYDW01000065">
    <property type="protein sequence ID" value="KRZ57968.1"/>
    <property type="molecule type" value="Genomic_DNA"/>
</dbReference>
<sequence length="896" mass="101674">MDGRPSWNMFAAQLARLIIGSVISYFTAKLIVRQFDQTTAKKEQTKKKAERICNILGIQVQDLDEYEMRIATQLVNPKDCSVSWSDVGGYSNLISELRENIIFPLCTSIKSKHFSAPKGVLLHGPPGCGKTMMVKAIAKEAGANFINLEISEMIDKWCGETEKMTTALFSFAKKIQPTIIFIDEIDSFLRHRQSRDHEMTAMMKALFLSHWDGFFSESELRVVIIGATNRPKDVDSAILRRMPLRFCIRHPNLQQRCDILTTMLRSESLSQDVNLFEIANHSCGFSCSDLVELCRVADIIRVRESLKQDQEIKQENSFSEQVEIRPFEQSDFLKAVERMNKDNEDMLLNRHDEIELMMRFNVESIPPECRQSHRMNRVYGTAGFRDDANTLKCVMYRMGLLACLRSQQTGMVVGVMITASHNPAKDNGVKIIDPMEDMLAPEWEKHATEIANCSDDQLISTLEMIVSKNNICISAEASVFCAHDNRESSTMLYNVLKSGVDAMSGKFILFGMLTTPQLHFIVRHGNCFKNYDPVFLENFYYEEVTKAFKNVNTSMQQSCKAYNPNVFIDCGNGVGGKAMRFFVENLKPLLNIILVNQSNHHLNDKCGADFVKIEQQIPIVYDANLRITPGQRWASFDGDADRIVYFYLDSKREFHILDGDKIAVLMVSFVLDLIQKGNLRTSIGVVQTAFANGSSTRYIEDVLKIPVVITETGVKHLHKEAKKFDIGIYFEANGHGTVTFVLFSERMVDELEKHLEPISAECAEARRTLSNLVHLINQANGDAMTNLLLAETILQHRDWNIEKWDEMFVDYPCRQLKIKVSNRFAVKTADCDRICVAPSGLWERITELGKKYSYSRAFIRPSGTEDVVRVYAEAGKQEDADDLAALIGKAVQEFVG</sequence>
<dbReference type="InterPro" id="IPR005843">
    <property type="entry name" value="A-D-PHexomutase_C"/>
</dbReference>